<feature type="compositionally biased region" description="Basic and acidic residues" evidence="1">
    <location>
        <begin position="300"/>
        <end position="310"/>
    </location>
</feature>
<dbReference type="AlphaFoldDB" id="A0A1B8AXS7"/>
<feature type="region of interest" description="Disordered" evidence="1">
    <location>
        <begin position="1"/>
        <end position="25"/>
    </location>
</feature>
<feature type="compositionally biased region" description="Basic and acidic residues" evidence="1">
    <location>
        <begin position="1"/>
        <end position="10"/>
    </location>
</feature>
<organism evidence="2 3">
    <name type="scientific">Fusarium poae</name>
    <dbReference type="NCBI Taxonomy" id="36050"/>
    <lineage>
        <taxon>Eukaryota</taxon>
        <taxon>Fungi</taxon>
        <taxon>Dikarya</taxon>
        <taxon>Ascomycota</taxon>
        <taxon>Pezizomycotina</taxon>
        <taxon>Sordariomycetes</taxon>
        <taxon>Hypocreomycetidae</taxon>
        <taxon>Hypocreales</taxon>
        <taxon>Nectriaceae</taxon>
        <taxon>Fusarium</taxon>
    </lineage>
</organism>
<reference evidence="2 3" key="1">
    <citation type="submission" date="2016-06" db="EMBL/GenBank/DDBJ databases">
        <title>Living apart together: crosstalk between the core and supernumerary genomes in a fungal plant pathogen.</title>
        <authorList>
            <person name="Vanheule A."/>
            <person name="Audenaert K."/>
            <person name="Warris S."/>
            <person name="Van De Geest H."/>
            <person name="Schijlen E."/>
            <person name="Hofte M."/>
            <person name="De Saeger S."/>
            <person name="Haesaert G."/>
            <person name="Waalwijk C."/>
            <person name="Van Der Lee T."/>
        </authorList>
    </citation>
    <scope>NUCLEOTIDE SEQUENCE [LARGE SCALE GENOMIC DNA]</scope>
    <source>
        <strain evidence="2 3">2516</strain>
    </source>
</reference>
<comment type="caution">
    <text evidence="2">The sequence shown here is derived from an EMBL/GenBank/DDBJ whole genome shotgun (WGS) entry which is preliminary data.</text>
</comment>
<evidence type="ECO:0000256" key="1">
    <source>
        <dbReference type="SAM" id="MobiDB-lite"/>
    </source>
</evidence>
<protein>
    <submittedName>
        <fullName evidence="2">Uncharacterized protein</fullName>
    </submittedName>
</protein>
<feature type="compositionally biased region" description="Acidic residues" evidence="1">
    <location>
        <begin position="104"/>
        <end position="136"/>
    </location>
</feature>
<evidence type="ECO:0000313" key="2">
    <source>
        <dbReference type="EMBL" id="OBS25317.1"/>
    </source>
</evidence>
<name>A0A1B8AXS7_FUSPO</name>
<evidence type="ECO:0000313" key="3">
    <source>
        <dbReference type="Proteomes" id="UP000091967"/>
    </source>
</evidence>
<dbReference type="Proteomes" id="UP000091967">
    <property type="component" value="Unassembled WGS sequence"/>
</dbReference>
<feature type="region of interest" description="Disordered" evidence="1">
    <location>
        <begin position="104"/>
        <end position="156"/>
    </location>
</feature>
<sequence length="376" mass="42365">MTEQEYRRSEGNTMAKECPSSMEEGKVTGTISVHETIMSAGCCKTKQPHIYQSNTNNYDDFDNREAQTTGEYVTAADEGSGKLEDLGAFDCECNCKKQLELIAEDDTDDESEDNTNDESEDEREDEREDESEDESESDIKVDTKVDTKDDESDNDIDTQAAISPISVCICRNCCCIVCKCLWTRPKQRRQSSATISHTEHRHTTPELEALRPAQPFWQLEAIEQSFCYQHQSRRRPTRLNNPPKTGHMVGGSDTPFRSEMRLSSSASRTMGAPSEAQSNRDDTTVAAGTVPSVDSQSDTALRHPEESHVRDWLRTQPDPDTQHLDPPVYIHAPVFVPEFSDNSSEEYSGNTTLSEDWVAEREQNRMAHQDNQDCGQ</sequence>
<dbReference type="EMBL" id="LYXU01000002">
    <property type="protein sequence ID" value="OBS25317.1"/>
    <property type="molecule type" value="Genomic_DNA"/>
</dbReference>
<accession>A0A1B8AXS7</accession>
<proteinExistence type="predicted"/>
<feature type="compositionally biased region" description="Basic and acidic residues" evidence="1">
    <location>
        <begin position="137"/>
        <end position="147"/>
    </location>
</feature>
<gene>
    <name evidence="2" type="ORF">FPOA_05850</name>
</gene>
<feature type="region of interest" description="Disordered" evidence="1">
    <location>
        <begin position="228"/>
        <end position="310"/>
    </location>
</feature>
<keyword evidence="3" id="KW-1185">Reference proteome</keyword>